<gene>
    <name evidence="3" type="ORF">EW142_00635</name>
</gene>
<dbReference type="Pfam" id="PF07786">
    <property type="entry name" value="HGSNAT_cat"/>
    <property type="match status" value="1"/>
</dbReference>
<evidence type="ECO:0000313" key="4">
    <source>
        <dbReference type="Proteomes" id="UP000291981"/>
    </source>
</evidence>
<feature type="transmembrane region" description="Helical" evidence="1">
    <location>
        <begin position="222"/>
        <end position="242"/>
    </location>
</feature>
<accession>A0A4Q8QIT2</accession>
<name>A0A4Q8QIT2_9FLAO</name>
<dbReference type="InterPro" id="IPR012429">
    <property type="entry name" value="HGSNAT_cat"/>
</dbReference>
<feature type="transmembrane region" description="Helical" evidence="1">
    <location>
        <begin position="55"/>
        <end position="76"/>
    </location>
</feature>
<keyword evidence="1" id="KW-1133">Transmembrane helix</keyword>
<feature type="transmembrane region" description="Helical" evidence="1">
    <location>
        <begin position="327"/>
        <end position="345"/>
    </location>
</feature>
<keyword evidence="1" id="KW-0812">Transmembrane</keyword>
<dbReference type="AlphaFoldDB" id="A0A4Q8QIT2"/>
<dbReference type="RefSeq" id="WP_130608202.1">
    <property type="nucleotide sequence ID" value="NZ_SGIU01000001.1"/>
</dbReference>
<dbReference type="OrthoDB" id="1418407at2"/>
<sequence>MKKKEETERLYFIDAIRTGAILMMLQGHFVAALLADVYRDKGNLIFSIWSYLRGITAPLFFTVSGFIFTFLLVRDYHQGFSNPRVKKGFVRGVQLMVIGYLLQIRLSSVYKGSINNSYDIVHVLQCLGLSIILILVVYLVFFKLKKTVFSLFLCSMTILLFAFKSSYEQWDYSLIPDFFSNYFTKANGSVFTIAPWFGFVSFGSFLAVIFANYHKRPNFYRYAIITIVCMGFVLVANSYEIIRDIKELTGLQFFQDALQNAFLFARLGIVLFVFALFMLFRHFFKNKPLLRIGQNTLPIYVLHSVVLYGSITGFGLSRFFYHSLSPTLVVLGAIIFVVFVSAAVIKVDGKVKIARLWFQ</sequence>
<feature type="transmembrane region" description="Helical" evidence="1">
    <location>
        <begin position="12"/>
        <end position="35"/>
    </location>
</feature>
<feature type="domain" description="Heparan-alpha-glucosaminide N-acetyltransferase catalytic" evidence="2">
    <location>
        <begin position="9"/>
        <end position="216"/>
    </location>
</feature>
<feature type="transmembrane region" description="Helical" evidence="1">
    <location>
        <begin position="300"/>
        <end position="321"/>
    </location>
</feature>
<comment type="caution">
    <text evidence="3">The sequence shown here is derived from an EMBL/GenBank/DDBJ whole genome shotgun (WGS) entry which is preliminary data.</text>
</comment>
<evidence type="ECO:0000256" key="1">
    <source>
        <dbReference type="SAM" id="Phobius"/>
    </source>
</evidence>
<feature type="transmembrane region" description="Helical" evidence="1">
    <location>
        <begin position="187"/>
        <end position="210"/>
    </location>
</feature>
<evidence type="ECO:0000313" key="3">
    <source>
        <dbReference type="EMBL" id="TAI48349.1"/>
    </source>
</evidence>
<organism evidence="3 4">
    <name type="scientific">Flagellimonas allohymeniacidonis</name>
    <dbReference type="NCBI Taxonomy" id="2517819"/>
    <lineage>
        <taxon>Bacteria</taxon>
        <taxon>Pseudomonadati</taxon>
        <taxon>Bacteroidota</taxon>
        <taxon>Flavobacteriia</taxon>
        <taxon>Flavobacteriales</taxon>
        <taxon>Flavobacteriaceae</taxon>
        <taxon>Flagellimonas</taxon>
    </lineage>
</organism>
<reference evidence="3 4" key="1">
    <citation type="submission" date="2019-02" db="EMBL/GenBank/DDBJ databases">
        <title>Draft genome sequence of Muricauda sp. 176CP4-71.</title>
        <authorList>
            <person name="Park J.-S."/>
        </authorList>
    </citation>
    <scope>NUCLEOTIDE SEQUENCE [LARGE SCALE GENOMIC DNA]</scope>
    <source>
        <strain evidence="3 4">176CP4-71</strain>
    </source>
</reference>
<keyword evidence="4" id="KW-1185">Reference proteome</keyword>
<keyword evidence="1" id="KW-0472">Membrane</keyword>
<dbReference type="Proteomes" id="UP000291981">
    <property type="component" value="Unassembled WGS sequence"/>
</dbReference>
<protein>
    <submittedName>
        <fullName evidence="3">DUF1624 domain-containing protein</fullName>
    </submittedName>
</protein>
<feature type="transmembrane region" description="Helical" evidence="1">
    <location>
        <begin position="120"/>
        <end position="141"/>
    </location>
</feature>
<feature type="transmembrane region" description="Helical" evidence="1">
    <location>
        <begin position="148"/>
        <end position="167"/>
    </location>
</feature>
<evidence type="ECO:0000259" key="2">
    <source>
        <dbReference type="Pfam" id="PF07786"/>
    </source>
</evidence>
<dbReference type="EMBL" id="SGIU01000001">
    <property type="protein sequence ID" value="TAI48349.1"/>
    <property type="molecule type" value="Genomic_DNA"/>
</dbReference>
<feature type="transmembrane region" description="Helical" evidence="1">
    <location>
        <begin position="88"/>
        <end position="108"/>
    </location>
</feature>
<proteinExistence type="predicted"/>
<feature type="transmembrane region" description="Helical" evidence="1">
    <location>
        <begin position="262"/>
        <end position="280"/>
    </location>
</feature>